<keyword evidence="2" id="KW-0560">Oxidoreductase</keyword>
<dbReference type="RefSeq" id="WP_184594331.1">
    <property type="nucleotide sequence ID" value="NZ_BMUP01000006.1"/>
</dbReference>
<feature type="domain" description="Cupin type-2" evidence="1">
    <location>
        <begin position="40"/>
        <end position="108"/>
    </location>
</feature>
<dbReference type="PANTHER" id="PTHR36440:SF1">
    <property type="entry name" value="PUTATIVE (AFU_ORTHOLOGUE AFUA_8G07350)-RELATED"/>
    <property type="match status" value="1"/>
</dbReference>
<dbReference type="Proteomes" id="UP000572907">
    <property type="component" value="Unassembled WGS sequence"/>
</dbReference>
<protein>
    <submittedName>
        <fullName evidence="2">Quercetin dioxygenase-like cupin family protein</fullName>
    </submittedName>
</protein>
<evidence type="ECO:0000259" key="1">
    <source>
        <dbReference type="Pfam" id="PF07883"/>
    </source>
</evidence>
<dbReference type="InterPro" id="IPR013096">
    <property type="entry name" value="Cupin_2"/>
</dbReference>
<reference evidence="2 3" key="1">
    <citation type="submission" date="2020-08" db="EMBL/GenBank/DDBJ databases">
        <title>Genomic Encyclopedia of Type Strains, Phase III (KMG-III): the genomes of soil and plant-associated and newly described type strains.</title>
        <authorList>
            <person name="Whitman W."/>
        </authorList>
    </citation>
    <scope>NUCLEOTIDE SEQUENCE [LARGE SCALE GENOMIC DNA]</scope>
    <source>
        <strain evidence="2 3">CECT 3237</strain>
    </source>
</reference>
<accession>A0A7W5F2Z3</accession>
<dbReference type="InterPro" id="IPR014710">
    <property type="entry name" value="RmlC-like_jellyroll"/>
</dbReference>
<dbReference type="Gene3D" id="2.60.120.10">
    <property type="entry name" value="Jelly Rolls"/>
    <property type="match status" value="1"/>
</dbReference>
<dbReference type="GO" id="GO:0051213">
    <property type="term" value="F:dioxygenase activity"/>
    <property type="evidence" value="ECO:0007669"/>
    <property type="project" value="UniProtKB-KW"/>
</dbReference>
<keyword evidence="2" id="KW-0223">Dioxygenase</keyword>
<organism evidence="2 3">
    <name type="scientific">Streptomyces violarus</name>
    <dbReference type="NCBI Taxonomy" id="67380"/>
    <lineage>
        <taxon>Bacteria</taxon>
        <taxon>Bacillati</taxon>
        <taxon>Actinomycetota</taxon>
        <taxon>Actinomycetes</taxon>
        <taxon>Kitasatosporales</taxon>
        <taxon>Streptomycetaceae</taxon>
        <taxon>Streptomyces</taxon>
    </lineage>
</organism>
<evidence type="ECO:0000313" key="3">
    <source>
        <dbReference type="Proteomes" id="UP000572907"/>
    </source>
</evidence>
<dbReference type="SUPFAM" id="SSF51182">
    <property type="entry name" value="RmlC-like cupins"/>
    <property type="match status" value="1"/>
</dbReference>
<dbReference type="EMBL" id="JACHXE010000004">
    <property type="protein sequence ID" value="MBB3078091.1"/>
    <property type="molecule type" value="Genomic_DNA"/>
</dbReference>
<gene>
    <name evidence="2" type="ORF">FHS41_004598</name>
</gene>
<comment type="caution">
    <text evidence="2">The sequence shown here is derived from an EMBL/GenBank/DDBJ whole genome shotgun (WGS) entry which is preliminary data.</text>
</comment>
<dbReference type="Pfam" id="PF07883">
    <property type="entry name" value="Cupin_2"/>
    <property type="match status" value="1"/>
</dbReference>
<sequence length="164" mass="17218">MTAPVVRRPEDGFSLVHPRVTERVALPSSSTGGVTSLMDITLAPGGLLAPVHTHRFEDETVYVVEGAVGALLGDQEVEAGPGTVLFAPRGARHTFWNADSGTTRFVMVISPGNLDEYFAGIDDVVGPVSDPDLDALLAHAAKFGISLELGSVPHLARRHGVTLG</sequence>
<proteinExistence type="predicted"/>
<dbReference type="PANTHER" id="PTHR36440">
    <property type="entry name" value="PUTATIVE (AFU_ORTHOLOGUE AFUA_8G07350)-RELATED"/>
    <property type="match status" value="1"/>
</dbReference>
<dbReference type="InterPro" id="IPR053146">
    <property type="entry name" value="QDO-like"/>
</dbReference>
<dbReference type="InterPro" id="IPR011051">
    <property type="entry name" value="RmlC_Cupin_sf"/>
</dbReference>
<keyword evidence="3" id="KW-1185">Reference proteome</keyword>
<dbReference type="AlphaFoldDB" id="A0A7W5F2Z3"/>
<evidence type="ECO:0000313" key="2">
    <source>
        <dbReference type="EMBL" id="MBB3078091.1"/>
    </source>
</evidence>
<name>A0A7W5F2Z3_9ACTN</name>